<dbReference type="Proteomes" id="UP000009183">
    <property type="component" value="Chromosome 1"/>
</dbReference>
<protein>
    <submittedName>
        <fullName evidence="1">Uncharacterized protein</fullName>
    </submittedName>
</protein>
<name>D7SXL7_VITVI</name>
<dbReference type="InParanoid" id="D7SXL7"/>
<proteinExistence type="predicted"/>
<reference evidence="2" key="1">
    <citation type="journal article" date="2007" name="Nature">
        <title>The grapevine genome sequence suggests ancestral hexaploidization in major angiosperm phyla.</title>
        <authorList>
            <consortium name="The French-Italian Public Consortium for Grapevine Genome Characterization."/>
            <person name="Jaillon O."/>
            <person name="Aury J.-M."/>
            <person name="Noel B."/>
            <person name="Policriti A."/>
            <person name="Clepet C."/>
            <person name="Casagrande A."/>
            <person name="Choisne N."/>
            <person name="Aubourg S."/>
            <person name="Vitulo N."/>
            <person name="Jubin C."/>
            <person name="Vezzi A."/>
            <person name="Legeai F."/>
            <person name="Hugueney P."/>
            <person name="Dasilva C."/>
            <person name="Horner D."/>
            <person name="Mica E."/>
            <person name="Jublot D."/>
            <person name="Poulain J."/>
            <person name="Bruyere C."/>
            <person name="Billault A."/>
            <person name="Segurens B."/>
            <person name="Gouyvenoux M."/>
            <person name="Ugarte E."/>
            <person name="Cattonaro F."/>
            <person name="Anthouard V."/>
            <person name="Vico V."/>
            <person name="Del Fabbro C."/>
            <person name="Alaux M."/>
            <person name="Di Gaspero G."/>
            <person name="Dumas V."/>
            <person name="Felice N."/>
            <person name="Paillard S."/>
            <person name="Juman I."/>
            <person name="Moroldo M."/>
            <person name="Scalabrin S."/>
            <person name="Canaguier A."/>
            <person name="Le Clainche I."/>
            <person name="Malacrida G."/>
            <person name="Durand E."/>
            <person name="Pesole G."/>
            <person name="Laucou V."/>
            <person name="Chatelet P."/>
            <person name="Merdinoglu D."/>
            <person name="Delledonne M."/>
            <person name="Pezzotti M."/>
            <person name="Lecharny A."/>
            <person name="Scarpelli C."/>
            <person name="Artiguenave F."/>
            <person name="Pe M.E."/>
            <person name="Valle G."/>
            <person name="Morgante M."/>
            <person name="Caboche M."/>
            <person name="Adam-Blondon A.-F."/>
            <person name="Weissenbach J."/>
            <person name="Quetier F."/>
            <person name="Wincker P."/>
        </authorList>
    </citation>
    <scope>NUCLEOTIDE SEQUENCE [LARGE SCALE GENOMIC DNA]</scope>
    <source>
        <strain evidence="2">cv. Pinot noir / PN40024</strain>
    </source>
</reference>
<sequence length="155" mass="16564">MPTLSTLIVASSSTGAGFESSTWLAYYGSSAATTSRMLSAHELFLNGQIPADEAPCSYEGCSNRLHTDTRPLQLGMSEVAREDGSLDQLRGPPAMSLSPPFFSVTVSEDEEEKHVIKGLALLIDLGLSFADGLWRLKLRLVGLGLWTGLVEDGAC</sequence>
<evidence type="ECO:0000313" key="1">
    <source>
        <dbReference type="EMBL" id="CBI22314.3"/>
    </source>
</evidence>
<gene>
    <name evidence="1" type="ordered locus">VIT_01s0113g00550</name>
</gene>
<accession>D7SXL7</accession>
<dbReference type="STRING" id="29760.D7SXL7"/>
<evidence type="ECO:0000313" key="2">
    <source>
        <dbReference type="Proteomes" id="UP000009183"/>
    </source>
</evidence>
<keyword evidence="2" id="KW-1185">Reference proteome</keyword>
<dbReference type="PaxDb" id="29760-VIT_01s0113g00550.t01"/>
<dbReference type="AlphaFoldDB" id="D7SXL7"/>
<dbReference type="HOGENOM" id="CLU_1698683_0_0_1"/>
<organism evidence="1 2">
    <name type="scientific">Vitis vinifera</name>
    <name type="common">Grape</name>
    <dbReference type="NCBI Taxonomy" id="29760"/>
    <lineage>
        <taxon>Eukaryota</taxon>
        <taxon>Viridiplantae</taxon>
        <taxon>Streptophyta</taxon>
        <taxon>Embryophyta</taxon>
        <taxon>Tracheophyta</taxon>
        <taxon>Spermatophyta</taxon>
        <taxon>Magnoliopsida</taxon>
        <taxon>eudicotyledons</taxon>
        <taxon>Gunneridae</taxon>
        <taxon>Pentapetalae</taxon>
        <taxon>rosids</taxon>
        <taxon>Vitales</taxon>
        <taxon>Vitaceae</taxon>
        <taxon>Viteae</taxon>
        <taxon>Vitis</taxon>
    </lineage>
</organism>
<dbReference type="EMBL" id="FN595240">
    <property type="protein sequence ID" value="CBI22314.3"/>
    <property type="molecule type" value="Genomic_DNA"/>
</dbReference>